<dbReference type="RefSeq" id="WP_231879220.1">
    <property type="nucleotide sequence ID" value="NZ_CP013233.1"/>
</dbReference>
<keyword evidence="2" id="KW-1185">Reference proteome</keyword>
<evidence type="ECO:0000313" key="2">
    <source>
        <dbReference type="Proteomes" id="UP000071778"/>
    </source>
</evidence>
<reference evidence="1 2" key="1">
    <citation type="submission" date="2015-11" db="EMBL/GenBank/DDBJ databases">
        <title>Exploring the genomic traits of fungus-feeding bacterial genus Collimonas.</title>
        <authorList>
            <person name="Song C."/>
            <person name="Schmidt R."/>
            <person name="de Jager V."/>
            <person name="Krzyzanowska D."/>
            <person name="Jongedijk E."/>
            <person name="Cankar K."/>
            <person name="Beekwilder J."/>
            <person name="van Veen A."/>
            <person name="de Boer W."/>
            <person name="van Veen J.A."/>
            <person name="Garbeva P."/>
        </authorList>
    </citation>
    <scope>NUCLEOTIDE SEQUENCE [LARGE SCALE GENOMIC DNA]</scope>
    <source>
        <strain evidence="1 2">Ter282</strain>
    </source>
</reference>
<dbReference type="PATRIC" id="fig|279058.17.peg.1713"/>
<dbReference type="Gene3D" id="3.15.10.40">
    <property type="entry name" value="Uncharacterised protein PF07273, DUF1439"/>
    <property type="match status" value="1"/>
</dbReference>
<evidence type="ECO:0000313" key="1">
    <source>
        <dbReference type="EMBL" id="AMP09388.1"/>
    </source>
</evidence>
<organism evidence="1 2">
    <name type="scientific">Collimonas arenae</name>
    <dbReference type="NCBI Taxonomy" id="279058"/>
    <lineage>
        <taxon>Bacteria</taxon>
        <taxon>Pseudomonadati</taxon>
        <taxon>Pseudomonadota</taxon>
        <taxon>Betaproteobacteria</taxon>
        <taxon>Burkholderiales</taxon>
        <taxon>Oxalobacteraceae</taxon>
        <taxon>Collimonas</taxon>
    </lineage>
</organism>
<dbReference type="AlphaFoldDB" id="A0A127PNY3"/>
<dbReference type="Pfam" id="PF07273">
    <property type="entry name" value="DUF1439"/>
    <property type="match status" value="1"/>
</dbReference>
<dbReference type="InterPro" id="IPR010835">
    <property type="entry name" value="DUF1439"/>
</dbReference>
<protein>
    <submittedName>
        <fullName evidence="1">Putative transmembrane protein</fullName>
    </submittedName>
</protein>
<gene>
    <name evidence="1" type="ORF">CAter282_1604</name>
</gene>
<accession>A0A127PNY3</accession>
<dbReference type="Proteomes" id="UP000071778">
    <property type="component" value="Chromosome"/>
</dbReference>
<keyword evidence="1" id="KW-0472">Membrane</keyword>
<keyword evidence="1" id="KW-0812">Transmembrane</keyword>
<name>A0A127PNY3_9BURK</name>
<sequence length="186" mass="20488">MKRRKWMGMLLAVAAMGVATTALGGYNVWSNEYTLSQQQLQTAIESKFPARLRYAEVFTVDIRHPRLALNPTENRVVTIVSVSVQSQLPLVPLNGTIKLSSALKYDSQARAIRLDNPTVDAIDFGELAAPYAQQLNEIGAIVAQRVLKDYPIYTFKPEQLRLNGKLFEPGAITVQADGIAVEVNAS</sequence>
<proteinExistence type="predicted"/>
<dbReference type="EMBL" id="CP013235">
    <property type="protein sequence ID" value="AMP09388.1"/>
    <property type="molecule type" value="Genomic_DNA"/>
</dbReference>